<evidence type="ECO:0000313" key="3">
    <source>
        <dbReference type="EMBL" id="NVD26597.1"/>
    </source>
</evidence>
<organism evidence="3 4">
    <name type="scientific">Parasphingorhabdus flavimaris</name>
    <dbReference type="NCBI Taxonomy" id="266812"/>
    <lineage>
        <taxon>Bacteria</taxon>
        <taxon>Pseudomonadati</taxon>
        <taxon>Pseudomonadota</taxon>
        <taxon>Alphaproteobacteria</taxon>
        <taxon>Sphingomonadales</taxon>
        <taxon>Sphingomonadaceae</taxon>
        <taxon>Parasphingorhabdus</taxon>
    </lineage>
</organism>
<dbReference type="InterPro" id="IPR013094">
    <property type="entry name" value="AB_hydrolase_3"/>
</dbReference>
<reference evidence="3 4" key="1">
    <citation type="submission" date="2020-06" db="EMBL/GenBank/DDBJ databases">
        <authorList>
            <person name="Kim S.-J."/>
            <person name="Park S.-J."/>
        </authorList>
    </citation>
    <scope>NUCLEOTIDE SEQUENCE [LARGE SCALE GENOMIC DNA]</scope>
    <source>
        <strain evidence="3 4">SW-151</strain>
    </source>
</reference>
<protein>
    <submittedName>
        <fullName evidence="3">Alpha/beta hydrolase</fullName>
    </submittedName>
</protein>
<comment type="caution">
    <text evidence="3">The sequence shown here is derived from an EMBL/GenBank/DDBJ whole genome shotgun (WGS) entry which is preliminary data.</text>
</comment>
<dbReference type="Gene3D" id="3.40.50.1820">
    <property type="entry name" value="alpha/beta hydrolase"/>
    <property type="match status" value="1"/>
</dbReference>
<dbReference type="InterPro" id="IPR050300">
    <property type="entry name" value="GDXG_lipolytic_enzyme"/>
</dbReference>
<proteinExistence type="predicted"/>
<evidence type="ECO:0000259" key="2">
    <source>
        <dbReference type="Pfam" id="PF07859"/>
    </source>
</evidence>
<gene>
    <name evidence="3" type="ORF">HUO14_01610</name>
</gene>
<name>A0ABX2MYR8_9SPHN</name>
<dbReference type="EMBL" id="JABWMH010000001">
    <property type="protein sequence ID" value="NVD26597.1"/>
    <property type="molecule type" value="Genomic_DNA"/>
</dbReference>
<sequence length="307" mass="32955">MSDFLDRLDPAFREMIYADGPHISELLRTDVAGARAASAERSARMAAALPEFEGQKDAYHMPGLPGEPEVSVIEYRGRDVLYPDCAIIWLHGGGYLLGSAEDLAAQRYSALAPVVSVDYRMAPEHRSPAAAHDVCAVIERLATNRDPRKIILAGPSAGGGLAASAALLNRDRGGPAIAYQMLIYPMIDDRHDTPSGHMDIPSSGWTREASLHAWSLYAEQDGASPYAAAARASDLTGLPPTYIMCGDLDLFLDEDIIFANRLRSSGVPVELSIYPGAPHGFNGFVPQAAVSKRANASIRMALEHALS</sequence>
<dbReference type="Pfam" id="PF07859">
    <property type="entry name" value="Abhydrolase_3"/>
    <property type="match status" value="1"/>
</dbReference>
<feature type="domain" description="Alpha/beta hydrolase fold-3" evidence="2">
    <location>
        <begin position="87"/>
        <end position="281"/>
    </location>
</feature>
<keyword evidence="1 3" id="KW-0378">Hydrolase</keyword>
<dbReference type="PANTHER" id="PTHR48081">
    <property type="entry name" value="AB HYDROLASE SUPERFAMILY PROTEIN C4A8.06C"/>
    <property type="match status" value="1"/>
</dbReference>
<accession>A0ABX2MYR8</accession>
<dbReference type="GO" id="GO:0016787">
    <property type="term" value="F:hydrolase activity"/>
    <property type="evidence" value="ECO:0007669"/>
    <property type="project" value="UniProtKB-KW"/>
</dbReference>
<evidence type="ECO:0000313" key="4">
    <source>
        <dbReference type="Proteomes" id="UP000652427"/>
    </source>
</evidence>
<dbReference type="InterPro" id="IPR029058">
    <property type="entry name" value="AB_hydrolase_fold"/>
</dbReference>
<evidence type="ECO:0000256" key="1">
    <source>
        <dbReference type="ARBA" id="ARBA00022801"/>
    </source>
</evidence>
<keyword evidence="4" id="KW-1185">Reference proteome</keyword>
<dbReference type="PANTHER" id="PTHR48081:SF8">
    <property type="entry name" value="ALPHA_BETA HYDROLASE FOLD-3 DOMAIN-CONTAINING PROTEIN-RELATED"/>
    <property type="match status" value="1"/>
</dbReference>
<dbReference type="RefSeq" id="WP_176278133.1">
    <property type="nucleotide sequence ID" value="NZ_JABWMH010000001.1"/>
</dbReference>
<dbReference type="SUPFAM" id="SSF53474">
    <property type="entry name" value="alpha/beta-Hydrolases"/>
    <property type="match status" value="1"/>
</dbReference>
<dbReference type="Proteomes" id="UP000652427">
    <property type="component" value="Unassembled WGS sequence"/>
</dbReference>